<accession>A0ABQ5QX96</accession>
<reference evidence="2" key="1">
    <citation type="submission" date="2022-12" db="EMBL/GenBank/DDBJ databases">
        <title>New Phytohabitans aurantiacus sp. RD004123 nov., an actinomycete isolated from soil.</title>
        <authorList>
            <person name="Triningsih D.W."/>
            <person name="Harunari E."/>
            <person name="Igarashi Y."/>
        </authorList>
    </citation>
    <scope>NUCLEOTIDE SEQUENCE</scope>
    <source>
        <strain evidence="2">RD004123</strain>
    </source>
</reference>
<feature type="domain" description="ATPase AAA-type core" evidence="1">
    <location>
        <begin position="6"/>
        <end position="57"/>
    </location>
</feature>
<dbReference type="PANTHER" id="PTHR37816">
    <property type="entry name" value="YALI0E33011P"/>
    <property type="match status" value="1"/>
</dbReference>
<dbReference type="InterPro" id="IPR003959">
    <property type="entry name" value="ATPase_AAA_core"/>
</dbReference>
<protein>
    <recommendedName>
        <fullName evidence="1">ATPase AAA-type core domain-containing protein</fullName>
    </recommendedName>
</protein>
<dbReference type="EMBL" id="BSDI01000017">
    <property type="protein sequence ID" value="GLH98647.1"/>
    <property type="molecule type" value="Genomic_DNA"/>
</dbReference>
<evidence type="ECO:0000313" key="3">
    <source>
        <dbReference type="Proteomes" id="UP001144280"/>
    </source>
</evidence>
<gene>
    <name evidence="2" type="ORF">Pa4123_39220</name>
</gene>
<dbReference type="InterPro" id="IPR027417">
    <property type="entry name" value="P-loop_NTPase"/>
</dbReference>
<dbReference type="SUPFAM" id="SSF52540">
    <property type="entry name" value="P-loop containing nucleoside triphosphate hydrolases"/>
    <property type="match status" value="1"/>
</dbReference>
<dbReference type="InterPro" id="IPR052922">
    <property type="entry name" value="Cytidylate_Kinase-2"/>
</dbReference>
<evidence type="ECO:0000259" key="1">
    <source>
        <dbReference type="Pfam" id="PF00004"/>
    </source>
</evidence>
<proteinExistence type="predicted"/>
<name>A0ABQ5QX96_9ACTN</name>
<keyword evidence="3" id="KW-1185">Reference proteome</keyword>
<dbReference type="Proteomes" id="UP001144280">
    <property type="component" value="Unassembled WGS sequence"/>
</dbReference>
<dbReference type="PANTHER" id="PTHR37816:SF1">
    <property type="entry name" value="TOXIN"/>
    <property type="match status" value="1"/>
</dbReference>
<dbReference type="Gene3D" id="3.40.50.300">
    <property type="entry name" value="P-loop containing nucleotide triphosphate hydrolases"/>
    <property type="match status" value="1"/>
</dbReference>
<dbReference type="Pfam" id="PF00004">
    <property type="entry name" value="AAA"/>
    <property type="match status" value="1"/>
</dbReference>
<organism evidence="2 3">
    <name type="scientific">Phytohabitans aurantiacus</name>
    <dbReference type="NCBI Taxonomy" id="3016789"/>
    <lineage>
        <taxon>Bacteria</taxon>
        <taxon>Bacillati</taxon>
        <taxon>Actinomycetota</taxon>
        <taxon>Actinomycetes</taxon>
        <taxon>Micromonosporales</taxon>
        <taxon>Micromonosporaceae</taxon>
    </lineage>
</organism>
<dbReference type="RefSeq" id="WP_281897752.1">
    <property type="nucleotide sequence ID" value="NZ_BSDI01000017.1"/>
</dbReference>
<evidence type="ECO:0000313" key="2">
    <source>
        <dbReference type="EMBL" id="GLH98647.1"/>
    </source>
</evidence>
<comment type="caution">
    <text evidence="2">The sequence shown here is derived from an EMBL/GenBank/DDBJ whole genome shotgun (WGS) entry which is preliminary data.</text>
</comment>
<sequence length="179" mass="20992">MMRVSIVGNSGSGKSTLARAIAARLGVPYVELDAIHHQRNWQPIPTDEFRTRVDAATASSRWVVDGNYSAVRDLVWARADTVVVLDLPRHKVMRQVISRTVRRVAFRAELWNGNRERWRNLFTRDPNESVILWAWHRHSVYRDRYLAMANDPRWRHLTFVRIQSRKDIRRLLNSINSVP</sequence>